<keyword evidence="3 7" id="KW-0808">Transferase</keyword>
<dbReference type="OrthoDB" id="448459at2"/>
<dbReference type="HOGENOM" id="CLU_010862_5_1_3"/>
<dbReference type="EMBL" id="DS989879">
    <property type="protein sequence ID" value="EDX70899.1"/>
    <property type="molecule type" value="Genomic_DNA"/>
</dbReference>
<organism evidence="7 8">
    <name type="scientific">Coleofasciculus chthonoplastes PCC 7420</name>
    <dbReference type="NCBI Taxonomy" id="118168"/>
    <lineage>
        <taxon>Bacteria</taxon>
        <taxon>Bacillati</taxon>
        <taxon>Cyanobacteriota</taxon>
        <taxon>Cyanophyceae</taxon>
        <taxon>Coleofasciculales</taxon>
        <taxon>Coleofasciculaceae</taxon>
        <taxon>Coleofasciculus</taxon>
    </lineage>
</organism>
<dbReference type="GO" id="GO:0000049">
    <property type="term" value="F:tRNA binding"/>
    <property type="evidence" value="ECO:0007669"/>
    <property type="project" value="UniProtKB-KW"/>
</dbReference>
<dbReference type="InterPro" id="IPR042296">
    <property type="entry name" value="tRNA_met_Trm1_C"/>
</dbReference>
<keyword evidence="5" id="KW-0819">tRNA processing</keyword>
<dbReference type="Gene3D" id="3.30.56.70">
    <property type="entry name" value="N2,N2-dimethylguanosine tRNA methyltransferase, C-terminal domain"/>
    <property type="match status" value="1"/>
</dbReference>
<dbReference type="STRING" id="118168.MC7420_8109"/>
<dbReference type="Gene3D" id="3.40.50.150">
    <property type="entry name" value="Vaccinia Virus protein VP39"/>
    <property type="match status" value="1"/>
</dbReference>
<evidence type="ECO:0000256" key="2">
    <source>
        <dbReference type="ARBA" id="ARBA00022603"/>
    </source>
</evidence>
<dbReference type="eggNOG" id="COG1867">
    <property type="taxonomic scope" value="Bacteria"/>
</dbReference>
<dbReference type="RefSeq" id="WP_006106258.1">
    <property type="nucleotide sequence ID" value="NZ_DS989879.1"/>
</dbReference>
<dbReference type="GO" id="GO:0016423">
    <property type="term" value="F:tRNA (guanine) methyltransferase activity"/>
    <property type="evidence" value="ECO:0007669"/>
    <property type="project" value="InterPro"/>
</dbReference>
<dbReference type="PROSITE" id="PS51626">
    <property type="entry name" value="SAM_MT_TRM1"/>
    <property type="match status" value="1"/>
</dbReference>
<accession>B4W4K6</accession>
<evidence type="ECO:0000256" key="4">
    <source>
        <dbReference type="ARBA" id="ARBA00022691"/>
    </source>
</evidence>
<dbReference type="InterPro" id="IPR029063">
    <property type="entry name" value="SAM-dependent_MTases_sf"/>
</dbReference>
<reference evidence="7 8" key="1">
    <citation type="submission" date="2008-07" db="EMBL/GenBank/DDBJ databases">
        <authorList>
            <person name="Tandeau de Marsac N."/>
            <person name="Ferriera S."/>
            <person name="Johnson J."/>
            <person name="Kravitz S."/>
            <person name="Beeson K."/>
            <person name="Sutton G."/>
            <person name="Rogers Y.-H."/>
            <person name="Friedman R."/>
            <person name="Frazier M."/>
            <person name="Venter J.C."/>
        </authorList>
    </citation>
    <scope>NUCLEOTIDE SEQUENCE [LARGE SCALE GENOMIC DNA]</scope>
    <source>
        <strain evidence="7 8">PCC 7420</strain>
    </source>
</reference>
<keyword evidence="4" id="KW-0949">S-adenosyl-L-methionine</keyword>
<evidence type="ECO:0000256" key="3">
    <source>
        <dbReference type="ARBA" id="ARBA00022679"/>
    </source>
</evidence>
<keyword evidence="8" id="KW-1185">Reference proteome</keyword>
<keyword evidence="1" id="KW-0820">tRNA-binding</keyword>
<evidence type="ECO:0000256" key="5">
    <source>
        <dbReference type="ARBA" id="ARBA00022694"/>
    </source>
</evidence>
<keyword evidence="2 7" id="KW-0489">Methyltransferase</keyword>
<dbReference type="Proteomes" id="UP000003835">
    <property type="component" value="Unassembled WGS sequence"/>
</dbReference>
<evidence type="ECO:0000256" key="6">
    <source>
        <dbReference type="ARBA" id="ARBA00022884"/>
    </source>
</evidence>
<dbReference type="PANTHER" id="PTHR10631:SF9">
    <property type="entry name" value="TRNA (GUANINE(26)-N(2))-DIMETHYLTRANSFERASE"/>
    <property type="match status" value="1"/>
</dbReference>
<protein>
    <submittedName>
        <fullName evidence="7">N2,N2-dimethylguanosine tRNA methyltransferase</fullName>
    </submittedName>
</protein>
<dbReference type="PANTHER" id="PTHR10631">
    <property type="entry name" value="N 2 ,N 2 -DIMETHYLGUANOSINE TRNA METHYLTRANSFERASE"/>
    <property type="match status" value="1"/>
</dbReference>
<dbReference type="SUPFAM" id="SSF53335">
    <property type="entry name" value="S-adenosyl-L-methionine-dependent methyltransferases"/>
    <property type="match status" value="1"/>
</dbReference>
<gene>
    <name evidence="7" type="ORF">MC7420_8109</name>
</gene>
<proteinExistence type="predicted"/>
<evidence type="ECO:0000313" key="8">
    <source>
        <dbReference type="Proteomes" id="UP000003835"/>
    </source>
</evidence>
<evidence type="ECO:0000313" key="7">
    <source>
        <dbReference type="EMBL" id="EDX70899.1"/>
    </source>
</evidence>
<keyword evidence="6" id="KW-0694">RNA-binding</keyword>
<dbReference type="InterPro" id="IPR002905">
    <property type="entry name" value="Trm1"/>
</dbReference>
<evidence type="ECO:0000256" key="1">
    <source>
        <dbReference type="ARBA" id="ARBA00022555"/>
    </source>
</evidence>
<name>B4W4K6_9CYAN</name>
<dbReference type="Pfam" id="PF02005">
    <property type="entry name" value="TRM"/>
    <property type="match status" value="1"/>
</dbReference>
<sequence>MNLNLTEHTEGKATFKIGNAFYRPGTQVVRDLGVLAATIYKSKIGHLRVIDAMSGCGVRSLRYSLESQADWIWVNEGNPELNPILQQNLAGAIASHKATLTHLDANQVFFECYNRRDYYDFIDVDCFGSPTPYLDTSLWALKLGGLLYLTSTDGRKLTGHASESSLGIYGAYPRNHPAAQEQGLRVVIGKLQQQAIAKGLGIEPIFSLFTGQTYRLMVRLVKTQPLTLQNYGFLGYCHHCGNYQTVSWRQLGRVVCAYDQKSLTLSGPLWLGLLHNQSWLRQMQGLAEKWHWSKRVQLLSLMEAEADFPPYFYTLAEIGRRGRLDIPKRESLIQALRDRGYFACATHITPGAIKTNADIHTCIAVALNSVHCTKKC</sequence>
<dbReference type="GO" id="GO:0002940">
    <property type="term" value="P:tRNA N2-guanine methylation"/>
    <property type="evidence" value="ECO:0007669"/>
    <property type="project" value="TreeGrafter"/>
</dbReference>
<dbReference type="AlphaFoldDB" id="B4W4K6"/>